<dbReference type="OrthoDB" id="7360463at2"/>
<name>A0A1N6IM70_9RHOB</name>
<organism evidence="3 4">
    <name type="scientific">Vannielia litorea</name>
    <dbReference type="NCBI Taxonomy" id="1217970"/>
    <lineage>
        <taxon>Bacteria</taxon>
        <taxon>Pseudomonadati</taxon>
        <taxon>Pseudomonadota</taxon>
        <taxon>Alphaproteobacteria</taxon>
        <taxon>Rhodobacterales</taxon>
        <taxon>Paracoccaceae</taxon>
        <taxon>Vannielia</taxon>
    </lineage>
</organism>
<accession>A0A1N6IM70</accession>
<dbReference type="Pfam" id="PF09835">
    <property type="entry name" value="DUF2062"/>
    <property type="match status" value="1"/>
</dbReference>
<evidence type="ECO:0000256" key="1">
    <source>
        <dbReference type="SAM" id="Phobius"/>
    </source>
</evidence>
<feature type="transmembrane region" description="Helical" evidence="1">
    <location>
        <begin position="50"/>
        <end position="73"/>
    </location>
</feature>
<feature type="domain" description="DUF2062" evidence="2">
    <location>
        <begin position="27"/>
        <end position="198"/>
    </location>
</feature>
<reference evidence="4" key="1">
    <citation type="submission" date="2016-11" db="EMBL/GenBank/DDBJ databases">
        <authorList>
            <person name="Varghese N."/>
            <person name="Submissions S."/>
        </authorList>
    </citation>
    <scope>NUCLEOTIDE SEQUENCE [LARGE SCALE GENOMIC DNA]</scope>
    <source>
        <strain evidence="4">DSM 29440</strain>
    </source>
</reference>
<dbReference type="AlphaFoldDB" id="A0A1N6IM70"/>
<keyword evidence="4" id="KW-1185">Reference proteome</keyword>
<sequence length="223" mass="25225">MVFRRRDRRSWGRIVLEFFYPRGGWYRAAQYVRHRLRRLPDAPNRIARGIWAGVFVSFTPFYGLHFLSAFIVAKAMRGNILAAILGTFFGNPITFPIIAALSLRLGHWMLGTRPVFGRGPKPEDSQGLIQAFSGAMSDLWNNFLAIFTPERAHWGKLAGFFDDVFLPYLVGGIVPGIICATVCYYVSVPLITAYQQRRKGQLKAKLQEIAAKRKKQEGEVAGE</sequence>
<feature type="transmembrane region" description="Helical" evidence="1">
    <location>
        <begin position="80"/>
        <end position="103"/>
    </location>
</feature>
<evidence type="ECO:0000313" key="4">
    <source>
        <dbReference type="Proteomes" id="UP000184932"/>
    </source>
</evidence>
<proteinExistence type="predicted"/>
<dbReference type="Proteomes" id="UP000184932">
    <property type="component" value="Unassembled WGS sequence"/>
</dbReference>
<dbReference type="EMBL" id="FSRL01000002">
    <property type="protein sequence ID" value="SIO33122.1"/>
    <property type="molecule type" value="Genomic_DNA"/>
</dbReference>
<evidence type="ECO:0000313" key="3">
    <source>
        <dbReference type="EMBL" id="SIO33122.1"/>
    </source>
</evidence>
<evidence type="ECO:0000259" key="2">
    <source>
        <dbReference type="Pfam" id="PF09835"/>
    </source>
</evidence>
<keyword evidence="1" id="KW-1133">Transmembrane helix</keyword>
<dbReference type="PANTHER" id="PTHR40547">
    <property type="entry name" value="SLL0298 PROTEIN"/>
    <property type="match status" value="1"/>
</dbReference>
<gene>
    <name evidence="3" type="ORF">SAMN05444002_4067</name>
</gene>
<protein>
    <recommendedName>
        <fullName evidence="2">DUF2062 domain-containing protein</fullName>
    </recommendedName>
</protein>
<dbReference type="PANTHER" id="PTHR40547:SF1">
    <property type="entry name" value="SLL0298 PROTEIN"/>
    <property type="match status" value="1"/>
</dbReference>
<keyword evidence="1" id="KW-0812">Transmembrane</keyword>
<dbReference type="InterPro" id="IPR018639">
    <property type="entry name" value="DUF2062"/>
</dbReference>
<dbReference type="RefSeq" id="WP_074258199.1">
    <property type="nucleotide sequence ID" value="NZ_FSRL01000002.1"/>
</dbReference>
<keyword evidence="1" id="KW-0472">Membrane</keyword>
<dbReference type="STRING" id="1217970.SAMN05444002_4067"/>
<feature type="transmembrane region" description="Helical" evidence="1">
    <location>
        <begin position="165"/>
        <end position="194"/>
    </location>
</feature>